<evidence type="ECO:0000259" key="4">
    <source>
        <dbReference type="Pfam" id="PF08541"/>
    </source>
</evidence>
<dbReference type="SUPFAM" id="SSF53901">
    <property type="entry name" value="Thiolase-like"/>
    <property type="match status" value="1"/>
</dbReference>
<dbReference type="PANTHER" id="PTHR34069">
    <property type="entry name" value="3-OXOACYL-[ACYL-CARRIER-PROTEIN] SYNTHASE 3"/>
    <property type="match status" value="1"/>
</dbReference>
<keyword evidence="3" id="KW-1133">Transmembrane helix</keyword>
<comment type="caution">
    <text evidence="6">The sequence shown here is derived from an EMBL/GenBank/DDBJ whole genome shotgun (WGS) entry which is preliminary data.</text>
</comment>
<sequence>MHMWAEEGATFLDSVGILGTGSYLPEQEVSNDEIAERVPGADAEWISRKTLIEARRFAAPTEATSDLAAKAATAALEQARLSADRVDYLIVSTSTGDSPQPPTSALVQEMIGARRAACFDINVVCSGFVFGLALARSLVVTDPGAVVLVVAADTYSRILDFDDRRTSVLFGDGAGAAVVGAVPAPFGVLDVELVTRGDAHRLIRVEAGGSRLPASAETVANGGHWFRMDGRGVRDFVMDGVPPILADLIKRAGLTAEDVDHFVPHQPNGVMLGELVEACGLSGANTVRTLERFGNAGSASVPIGLDEANRAGQLRDGDLVLLAGFGGGMNVGATLLRWWAGYGVRRDRRGPQED</sequence>
<name>A0A8J3Y7X5_9ACTN</name>
<gene>
    <name evidence="6" type="primary">fabH-1</name>
    <name evidence="6" type="ORF">Sya03_25070</name>
</gene>
<dbReference type="AlphaFoldDB" id="A0A8J3Y7X5"/>
<evidence type="ECO:0000256" key="3">
    <source>
        <dbReference type="SAM" id="Phobius"/>
    </source>
</evidence>
<evidence type="ECO:0000313" key="6">
    <source>
        <dbReference type="EMBL" id="GIJ03155.1"/>
    </source>
</evidence>
<dbReference type="InterPro" id="IPR016039">
    <property type="entry name" value="Thiolase-like"/>
</dbReference>
<feature type="transmembrane region" description="Helical" evidence="3">
    <location>
        <begin position="319"/>
        <end position="340"/>
    </location>
</feature>
<dbReference type="Gene3D" id="3.40.47.10">
    <property type="match status" value="1"/>
</dbReference>
<evidence type="ECO:0000256" key="1">
    <source>
        <dbReference type="ARBA" id="ARBA00022679"/>
    </source>
</evidence>
<keyword evidence="3" id="KW-0812">Transmembrane</keyword>
<dbReference type="InterPro" id="IPR013747">
    <property type="entry name" value="ACP_syn_III_C"/>
</dbReference>
<keyword evidence="2" id="KW-0012">Acyltransferase</keyword>
<protein>
    <submittedName>
        <fullName evidence="6">3-oxoacyl-[acyl-carrier-protein] synthase 3</fullName>
    </submittedName>
</protein>
<dbReference type="NCBIfam" id="NF006829">
    <property type="entry name" value="PRK09352.1"/>
    <property type="match status" value="1"/>
</dbReference>
<dbReference type="InterPro" id="IPR013751">
    <property type="entry name" value="ACP_syn_III_N"/>
</dbReference>
<evidence type="ECO:0000256" key="2">
    <source>
        <dbReference type="ARBA" id="ARBA00023315"/>
    </source>
</evidence>
<evidence type="ECO:0000259" key="5">
    <source>
        <dbReference type="Pfam" id="PF08545"/>
    </source>
</evidence>
<dbReference type="GO" id="GO:0004315">
    <property type="term" value="F:3-oxoacyl-[acyl-carrier-protein] synthase activity"/>
    <property type="evidence" value="ECO:0007669"/>
    <property type="project" value="InterPro"/>
</dbReference>
<feature type="domain" description="Beta-ketoacyl-[acyl-carrier-protein] synthase III N-terminal" evidence="5">
    <location>
        <begin position="119"/>
        <end position="197"/>
    </location>
</feature>
<proteinExistence type="predicted"/>
<keyword evidence="3" id="KW-0472">Membrane</keyword>
<dbReference type="Proteomes" id="UP000652013">
    <property type="component" value="Unassembled WGS sequence"/>
</dbReference>
<accession>A0A8J3Y7X5</accession>
<dbReference type="CDD" id="cd00830">
    <property type="entry name" value="KAS_III"/>
    <property type="match status" value="1"/>
</dbReference>
<reference evidence="6" key="1">
    <citation type="submission" date="2021-01" db="EMBL/GenBank/DDBJ databases">
        <title>Whole genome shotgun sequence of Spirilliplanes yamanashiensis NBRC 15828.</title>
        <authorList>
            <person name="Komaki H."/>
            <person name="Tamura T."/>
        </authorList>
    </citation>
    <scope>NUCLEOTIDE SEQUENCE</scope>
    <source>
        <strain evidence="6">NBRC 15828</strain>
    </source>
</reference>
<dbReference type="GO" id="GO:0006633">
    <property type="term" value="P:fatty acid biosynthetic process"/>
    <property type="evidence" value="ECO:0007669"/>
    <property type="project" value="InterPro"/>
</dbReference>
<dbReference type="Pfam" id="PF08541">
    <property type="entry name" value="ACP_syn_III_C"/>
    <property type="match status" value="1"/>
</dbReference>
<feature type="domain" description="Beta-ketoacyl-[acyl-carrier-protein] synthase III C-terminal" evidence="4">
    <location>
        <begin position="250"/>
        <end position="338"/>
    </location>
</feature>
<dbReference type="EMBL" id="BOOY01000018">
    <property type="protein sequence ID" value="GIJ03155.1"/>
    <property type="molecule type" value="Genomic_DNA"/>
</dbReference>
<dbReference type="Pfam" id="PF08545">
    <property type="entry name" value="ACP_syn_III"/>
    <property type="match status" value="1"/>
</dbReference>
<dbReference type="PANTHER" id="PTHR34069:SF2">
    <property type="entry name" value="BETA-KETOACYL-[ACYL-CARRIER-PROTEIN] SYNTHASE III"/>
    <property type="match status" value="1"/>
</dbReference>
<dbReference type="GO" id="GO:0044550">
    <property type="term" value="P:secondary metabolite biosynthetic process"/>
    <property type="evidence" value="ECO:0007669"/>
    <property type="project" value="TreeGrafter"/>
</dbReference>
<dbReference type="RefSeq" id="WP_239107412.1">
    <property type="nucleotide sequence ID" value="NZ_BAAAGJ010000005.1"/>
</dbReference>
<keyword evidence="7" id="KW-1185">Reference proteome</keyword>
<organism evidence="6 7">
    <name type="scientific">Spirilliplanes yamanashiensis</name>
    <dbReference type="NCBI Taxonomy" id="42233"/>
    <lineage>
        <taxon>Bacteria</taxon>
        <taxon>Bacillati</taxon>
        <taxon>Actinomycetota</taxon>
        <taxon>Actinomycetes</taxon>
        <taxon>Micromonosporales</taxon>
        <taxon>Micromonosporaceae</taxon>
        <taxon>Spirilliplanes</taxon>
    </lineage>
</organism>
<keyword evidence="1" id="KW-0808">Transferase</keyword>
<evidence type="ECO:0000313" key="7">
    <source>
        <dbReference type="Proteomes" id="UP000652013"/>
    </source>
</evidence>